<evidence type="ECO:0000256" key="1">
    <source>
        <dbReference type="SAM" id="SignalP"/>
    </source>
</evidence>
<dbReference type="STRING" id="27835.A0A0N4XE39"/>
<feature type="chain" id="PRO_5043124615" evidence="1">
    <location>
        <begin position="16"/>
        <end position="122"/>
    </location>
</feature>
<evidence type="ECO:0000313" key="2">
    <source>
        <dbReference type="EMBL" id="VDL63783.1"/>
    </source>
</evidence>
<keyword evidence="3" id="KW-1185">Reference proteome</keyword>
<sequence>MQLLQLVVCVGLATAFPQLGKRTNYDEVLARKLLNMAAGAYGEQKEDCINRSIFCSHLLCLQGQLLLEGLQAINPLVKFFEMGSVNKYFLNGHLVLWPPIERTLNDANYAVSIGYRITITGH</sequence>
<keyword evidence="1" id="KW-0732">Signal</keyword>
<reference evidence="2 3" key="2">
    <citation type="submission" date="2018-11" db="EMBL/GenBank/DDBJ databases">
        <authorList>
            <consortium name="Pathogen Informatics"/>
        </authorList>
    </citation>
    <scope>NUCLEOTIDE SEQUENCE [LARGE SCALE GENOMIC DNA]</scope>
</reference>
<evidence type="ECO:0000313" key="4">
    <source>
        <dbReference type="WBParaSite" id="NBR_0000079101-mRNA-1"/>
    </source>
</evidence>
<protein>
    <submittedName>
        <fullName evidence="4">Secreted protein</fullName>
    </submittedName>
</protein>
<name>A0A0N4XE39_NIPBR</name>
<evidence type="ECO:0000313" key="3">
    <source>
        <dbReference type="Proteomes" id="UP000271162"/>
    </source>
</evidence>
<dbReference type="AlphaFoldDB" id="A0A0N4XE39"/>
<accession>A0A0N4XE39</accession>
<dbReference type="Proteomes" id="UP000271162">
    <property type="component" value="Unassembled WGS sequence"/>
</dbReference>
<dbReference type="EMBL" id="UYSL01000438">
    <property type="protein sequence ID" value="VDL63783.1"/>
    <property type="molecule type" value="Genomic_DNA"/>
</dbReference>
<feature type="signal peptide" evidence="1">
    <location>
        <begin position="1"/>
        <end position="15"/>
    </location>
</feature>
<dbReference type="PANTHER" id="PTHR45908">
    <property type="entry name" value="PROTEIN CBG11750-RELATED"/>
    <property type="match status" value="1"/>
</dbReference>
<proteinExistence type="predicted"/>
<reference evidence="4" key="1">
    <citation type="submission" date="2017-02" db="UniProtKB">
        <authorList>
            <consortium name="WormBaseParasite"/>
        </authorList>
    </citation>
    <scope>IDENTIFICATION</scope>
</reference>
<organism evidence="4">
    <name type="scientific">Nippostrongylus brasiliensis</name>
    <name type="common">Rat hookworm</name>
    <dbReference type="NCBI Taxonomy" id="27835"/>
    <lineage>
        <taxon>Eukaryota</taxon>
        <taxon>Metazoa</taxon>
        <taxon>Ecdysozoa</taxon>
        <taxon>Nematoda</taxon>
        <taxon>Chromadorea</taxon>
        <taxon>Rhabditida</taxon>
        <taxon>Rhabditina</taxon>
        <taxon>Rhabditomorpha</taxon>
        <taxon>Strongyloidea</taxon>
        <taxon>Heligmosomidae</taxon>
        <taxon>Nippostrongylus</taxon>
    </lineage>
</organism>
<dbReference type="WBParaSite" id="NBR_0000079101-mRNA-1">
    <property type="protein sequence ID" value="NBR_0000079101-mRNA-1"/>
    <property type="gene ID" value="NBR_0000079101"/>
</dbReference>
<gene>
    <name evidence="2" type="ORF">NBR_LOCUS792</name>
</gene>
<dbReference type="PANTHER" id="PTHR45908:SF5">
    <property type="entry name" value="FUNGAL LIPASE-LIKE DOMAIN-CONTAINING PROTEIN"/>
    <property type="match status" value="1"/>
</dbReference>